<name>A0ABD1LEM8_9FABA</name>
<evidence type="ECO:0000313" key="3">
    <source>
        <dbReference type="EMBL" id="KAL2321986.1"/>
    </source>
</evidence>
<keyword evidence="1" id="KW-0904">Protein phosphatase</keyword>
<evidence type="ECO:0000256" key="2">
    <source>
        <dbReference type="SAM" id="MobiDB-lite"/>
    </source>
</evidence>
<feature type="compositionally biased region" description="Pro residues" evidence="2">
    <location>
        <begin position="118"/>
        <end position="129"/>
    </location>
</feature>
<dbReference type="Proteomes" id="UP001603857">
    <property type="component" value="Unassembled WGS sequence"/>
</dbReference>
<evidence type="ECO:0000256" key="1">
    <source>
        <dbReference type="ARBA" id="ARBA00022912"/>
    </source>
</evidence>
<evidence type="ECO:0000313" key="4">
    <source>
        <dbReference type="Proteomes" id="UP001603857"/>
    </source>
</evidence>
<dbReference type="Gene3D" id="3.90.190.10">
    <property type="entry name" value="Protein tyrosine phosphatase superfamily"/>
    <property type="match status" value="1"/>
</dbReference>
<dbReference type="GO" id="GO:0004721">
    <property type="term" value="F:phosphoprotein phosphatase activity"/>
    <property type="evidence" value="ECO:0007669"/>
    <property type="project" value="UniProtKB-KW"/>
</dbReference>
<sequence length="236" mass="26365">MKRGSARRKRMSTQINPKLHQIDDILLDKMKNLERTLKEILKKAKRHSCCLNSSNQVRGSEKAHFEKWLCMPGEPLDEDIHDKGKGMLWYLVTPGPPFTCLASLVSPSLASSSTSTSPQPPPPPPPHPSSPHITLHPSPLRRPPPSPSTLYSCRLTPLPLHRLQRIIVSDTQSKRSCFPKLDAIKNAIADIVSQFLTGLSKKPMTLSWEDNNCSTMEISELEIGWGQVMDESSCLD</sequence>
<organism evidence="3 4">
    <name type="scientific">Flemingia macrophylla</name>
    <dbReference type="NCBI Taxonomy" id="520843"/>
    <lineage>
        <taxon>Eukaryota</taxon>
        <taxon>Viridiplantae</taxon>
        <taxon>Streptophyta</taxon>
        <taxon>Embryophyta</taxon>
        <taxon>Tracheophyta</taxon>
        <taxon>Spermatophyta</taxon>
        <taxon>Magnoliopsida</taxon>
        <taxon>eudicotyledons</taxon>
        <taxon>Gunneridae</taxon>
        <taxon>Pentapetalae</taxon>
        <taxon>rosids</taxon>
        <taxon>fabids</taxon>
        <taxon>Fabales</taxon>
        <taxon>Fabaceae</taxon>
        <taxon>Papilionoideae</taxon>
        <taxon>50 kb inversion clade</taxon>
        <taxon>NPAAA clade</taxon>
        <taxon>indigoferoid/millettioid clade</taxon>
        <taxon>Phaseoleae</taxon>
        <taxon>Flemingia</taxon>
    </lineage>
</organism>
<comment type="caution">
    <text evidence="3">The sequence shown here is derived from an EMBL/GenBank/DDBJ whole genome shotgun (WGS) entry which is preliminary data.</text>
</comment>
<protein>
    <submittedName>
        <fullName evidence="3">Uncharacterized protein</fullName>
    </submittedName>
</protein>
<dbReference type="Gene3D" id="2.60.40.10">
    <property type="entry name" value="Immunoglobulins"/>
    <property type="match status" value="1"/>
</dbReference>
<feature type="region of interest" description="Disordered" evidence="2">
    <location>
        <begin position="110"/>
        <end position="148"/>
    </location>
</feature>
<dbReference type="EMBL" id="JBGMDY010000009">
    <property type="protein sequence ID" value="KAL2321986.1"/>
    <property type="molecule type" value="Genomic_DNA"/>
</dbReference>
<reference evidence="3 4" key="1">
    <citation type="submission" date="2024-08" db="EMBL/GenBank/DDBJ databases">
        <title>Insights into the chromosomal genome structure of Flemingia macrophylla.</title>
        <authorList>
            <person name="Ding Y."/>
            <person name="Zhao Y."/>
            <person name="Bi W."/>
            <person name="Wu M."/>
            <person name="Zhao G."/>
            <person name="Gong Y."/>
            <person name="Li W."/>
            <person name="Zhang P."/>
        </authorList>
    </citation>
    <scope>NUCLEOTIDE SEQUENCE [LARGE SCALE GENOMIC DNA]</scope>
    <source>
        <strain evidence="3">DYQJB</strain>
        <tissue evidence="3">Leaf</tissue>
    </source>
</reference>
<dbReference type="AlphaFoldDB" id="A0ABD1LEM8"/>
<keyword evidence="4" id="KW-1185">Reference proteome</keyword>
<dbReference type="InterPro" id="IPR052832">
    <property type="entry name" value="Starch-Glucan_Phosphatase"/>
</dbReference>
<dbReference type="PANTHER" id="PTHR46642">
    <property type="entry name" value="DUAL SPECIFICITY PHOSPHATASE, SUBGROUP, CATALYTIC DOMAIN"/>
    <property type="match status" value="1"/>
</dbReference>
<dbReference type="InterPro" id="IPR029021">
    <property type="entry name" value="Prot-tyrosine_phosphatase-like"/>
</dbReference>
<accession>A0ABD1LEM8</accession>
<dbReference type="InterPro" id="IPR013783">
    <property type="entry name" value="Ig-like_fold"/>
</dbReference>
<dbReference type="PANTHER" id="PTHR46642:SF3">
    <property type="entry name" value="PHOSPHOGLUCAN PHOSPHATASE DSP4, CHLOROPLASTIC"/>
    <property type="match status" value="1"/>
</dbReference>
<gene>
    <name evidence="3" type="ORF">Fmac_026365</name>
</gene>
<keyword evidence="1" id="KW-0378">Hydrolase</keyword>
<proteinExistence type="predicted"/>